<name>A0A2N8ZDR9_9VIBR</name>
<evidence type="ECO:0000313" key="2">
    <source>
        <dbReference type="Proteomes" id="UP000235828"/>
    </source>
</evidence>
<accession>A0A2N8ZDR9</accession>
<dbReference type="RefSeq" id="WP_102522619.1">
    <property type="nucleotide sequence ID" value="NZ_LT960611.1"/>
</dbReference>
<dbReference type="Proteomes" id="UP000235828">
    <property type="component" value="Chromosome A"/>
</dbReference>
<reference evidence="1 2" key="1">
    <citation type="submission" date="2017-10" db="EMBL/GenBank/DDBJ databases">
        <authorList>
            <person name="Banno H."/>
            <person name="Chua N.-H."/>
        </authorList>
    </citation>
    <scope>NUCLEOTIDE SEQUENCE [LARGE SCALE GENOMIC DNA]</scope>
    <source>
        <strain evidence="1">Vibrio tapetis CECT4600</strain>
    </source>
</reference>
<gene>
    <name evidence="1" type="ORF">VTAP4600_A2082</name>
</gene>
<keyword evidence="2" id="KW-1185">Reference proteome</keyword>
<proteinExistence type="predicted"/>
<evidence type="ECO:0008006" key="3">
    <source>
        <dbReference type="Google" id="ProtNLM"/>
    </source>
</evidence>
<dbReference type="EMBL" id="LT960611">
    <property type="protein sequence ID" value="SON50061.1"/>
    <property type="molecule type" value="Genomic_DNA"/>
</dbReference>
<evidence type="ECO:0000313" key="1">
    <source>
        <dbReference type="EMBL" id="SON50061.1"/>
    </source>
</evidence>
<organism evidence="1 2">
    <name type="scientific">Vibrio tapetis subsp. tapetis</name>
    <dbReference type="NCBI Taxonomy" id="1671868"/>
    <lineage>
        <taxon>Bacteria</taxon>
        <taxon>Pseudomonadati</taxon>
        <taxon>Pseudomonadota</taxon>
        <taxon>Gammaproteobacteria</taxon>
        <taxon>Vibrionales</taxon>
        <taxon>Vibrionaceae</taxon>
        <taxon>Vibrio</taxon>
    </lineage>
</organism>
<protein>
    <recommendedName>
        <fullName evidence="3">Cadherin domain-containing protein</fullName>
    </recommendedName>
</protein>
<dbReference type="OrthoDB" id="5819179at2"/>
<dbReference type="KEGG" id="vta:A2082"/>
<sequence>MLFNDNDTGDVFTYKIAVDSGHQNGATISNDGVLSGVKMDKSGVYGFYISAVDNHGAKSNPVEFILTLTSTNAAPTIDSTVQAALEQTLKSLDFTKGVEFPSQTFSLDGLFLDEDVASLTIKTHLDGFGLSSSIVDRQLVIAGTPTVEGEVNIAIWAEDGVNQDQASTTIFFTVKPSDVAVTHPLENHAFYNIDNQSISEHPQLTCNGVEFKNGLVYFSPKQNELTYACIEPTEHVGTYQVNGDTLRTTVTEENKTVVDDFTILKPIDTFTNNGYFVRATSVAGQNTGGPTVWLTNFFGNTKHADLALNMESGYSLYRYFVWKNDQYINGDVGITLNGRSNLNEQPIAAVSFSSTLTCADLGTIYGSFYLSNENRSTAITTLCQDTSNGEPVITFNNLNGTGDDNLIDGKYYTITSDLTAGYQDKMAPLAMRVKYIATKACNTSDDAVNQNDIPTSLTTPEQYQQAISECKSNSATVTNVESVITNFVRTLASKSFSLRSSQDNYVFYENNLGERSVHIKELNDSGQNGDTVTEQLVAKAKWKYENGDIVIFEATHPTNNNAMNVKETIALTSWSYEEKNLALKKLFQSDEYDQHQLGGWETHGKMSSIVYSLKSISH</sequence>
<dbReference type="AlphaFoldDB" id="A0A2N8ZDR9"/>